<name>A0ACC0FE19_9ERIC</name>
<gene>
    <name evidence="1" type="ORF">LOK49_LG14G00630</name>
</gene>
<evidence type="ECO:0000313" key="2">
    <source>
        <dbReference type="Proteomes" id="UP001060215"/>
    </source>
</evidence>
<keyword evidence="2" id="KW-1185">Reference proteome</keyword>
<evidence type="ECO:0000313" key="1">
    <source>
        <dbReference type="EMBL" id="KAI7986357.1"/>
    </source>
</evidence>
<organism evidence="1 2">
    <name type="scientific">Camellia lanceoleosa</name>
    <dbReference type="NCBI Taxonomy" id="1840588"/>
    <lineage>
        <taxon>Eukaryota</taxon>
        <taxon>Viridiplantae</taxon>
        <taxon>Streptophyta</taxon>
        <taxon>Embryophyta</taxon>
        <taxon>Tracheophyta</taxon>
        <taxon>Spermatophyta</taxon>
        <taxon>Magnoliopsida</taxon>
        <taxon>eudicotyledons</taxon>
        <taxon>Gunneridae</taxon>
        <taxon>Pentapetalae</taxon>
        <taxon>asterids</taxon>
        <taxon>Ericales</taxon>
        <taxon>Theaceae</taxon>
        <taxon>Camellia</taxon>
    </lineage>
</organism>
<dbReference type="EMBL" id="CM045772">
    <property type="protein sequence ID" value="KAI7986357.1"/>
    <property type="molecule type" value="Genomic_DNA"/>
</dbReference>
<dbReference type="Proteomes" id="UP001060215">
    <property type="component" value="Chromosome 15"/>
</dbReference>
<proteinExistence type="predicted"/>
<protein>
    <submittedName>
        <fullName evidence="1">Uncharacterized protein</fullName>
    </submittedName>
</protein>
<sequence>MEVATDESYTPIKQDTKKGKLRYYPYNINWNYGLFPQMWEDPSFANSEVEGALGDNDPVDVVEIGQTRGKIGQIMKVKPLSALAMLDEGELDWKIVAISLDDPRASLVNDIDDVETHLLTTRSRWKTRKKFGLGNKAANKTFKRRNGGCNKHGRGHVKFIRCSNCGKCCPKVFKHYFEELEEEPLRHNFVVVYKLLDEMMDFGYPQYTEAKILSEFIKTDAYRMEVTQRPPMAVTNAVSWRSDGINYKKNEVRVFFRNGYLRLSQPDNSQPLFWIKLSADSLELLLQLLYFACWLSHSMLSLPLSLEAKCGSMHCLFSFFMFGLLQLTLQILELCLNLILVQKNRRGLICRWNPLVEDHHVILLEEFYVQHLYMKIAANRMRLLINRAQVRKFSKHCRSCDKCVDGFDHHCRWLNNCVGRKNYLTFISLTATSLVWSDLDSLPTRTAGRKHGYACFKNLLDGEVPIFDMYFRMNRTLMSQNSRNQFCFE</sequence>
<reference evidence="1 2" key="1">
    <citation type="journal article" date="2022" name="Plant J.">
        <title>Chromosome-level genome of Camellia lanceoleosa provides a valuable resource for understanding genome evolution and self-incompatibility.</title>
        <authorList>
            <person name="Gong W."/>
            <person name="Xiao S."/>
            <person name="Wang L."/>
            <person name="Liao Z."/>
            <person name="Chang Y."/>
            <person name="Mo W."/>
            <person name="Hu G."/>
            <person name="Li W."/>
            <person name="Zhao G."/>
            <person name="Zhu H."/>
            <person name="Hu X."/>
            <person name="Ji K."/>
            <person name="Xiang X."/>
            <person name="Song Q."/>
            <person name="Yuan D."/>
            <person name="Jin S."/>
            <person name="Zhang L."/>
        </authorList>
    </citation>
    <scope>NUCLEOTIDE SEQUENCE [LARGE SCALE GENOMIC DNA]</scope>
    <source>
        <strain evidence="1">SQ_2022a</strain>
    </source>
</reference>
<accession>A0ACC0FE19</accession>
<comment type="caution">
    <text evidence="1">The sequence shown here is derived from an EMBL/GenBank/DDBJ whole genome shotgun (WGS) entry which is preliminary data.</text>
</comment>